<dbReference type="Pfam" id="PF14059">
    <property type="entry name" value="DUF4251"/>
    <property type="match status" value="1"/>
</dbReference>
<dbReference type="AlphaFoldDB" id="K1T3A8"/>
<dbReference type="Gene3D" id="2.40.128.410">
    <property type="match status" value="1"/>
</dbReference>
<name>K1T3A8_9ZZZZ</name>
<evidence type="ECO:0008006" key="2">
    <source>
        <dbReference type="Google" id="ProtNLM"/>
    </source>
</evidence>
<evidence type="ECO:0000313" key="1">
    <source>
        <dbReference type="EMBL" id="EKC64323.1"/>
    </source>
</evidence>
<organism evidence="1">
    <name type="scientific">human gut metagenome</name>
    <dbReference type="NCBI Taxonomy" id="408170"/>
    <lineage>
        <taxon>unclassified sequences</taxon>
        <taxon>metagenomes</taxon>
        <taxon>organismal metagenomes</taxon>
    </lineage>
</organism>
<proteinExistence type="predicted"/>
<dbReference type="EMBL" id="AJWZ01004820">
    <property type="protein sequence ID" value="EKC64323.1"/>
    <property type="molecule type" value="Genomic_DNA"/>
</dbReference>
<gene>
    <name evidence="1" type="ORF">OBE_07020</name>
</gene>
<comment type="caution">
    <text evidence="1">The sequence shown here is derived from an EMBL/GenBank/DDBJ whole genome shotgun (WGS) entry which is preliminary data.</text>
</comment>
<reference evidence="1" key="1">
    <citation type="journal article" date="2013" name="Environ. Microbiol.">
        <title>Microbiota from the distal guts of lean and obese adolescents exhibit partial functional redundancy besides clear differences in community structure.</title>
        <authorList>
            <person name="Ferrer M."/>
            <person name="Ruiz A."/>
            <person name="Lanza F."/>
            <person name="Haange S.B."/>
            <person name="Oberbach A."/>
            <person name="Till H."/>
            <person name="Bargiela R."/>
            <person name="Campoy C."/>
            <person name="Segura M.T."/>
            <person name="Richter M."/>
            <person name="von Bergen M."/>
            <person name="Seifert J."/>
            <person name="Suarez A."/>
        </authorList>
    </citation>
    <scope>NUCLEOTIDE SEQUENCE</scope>
</reference>
<sequence>SAQAQTEKRIIPKSQQQAAEQRKIDKRLEEIQDSIDYVKAVQALENLEFVVEADQLVFKRGQSAFVSSSTNFISMHDDKTVVQVAPFNGGGPNGVGGITVEGRASDIKLKTDKRGNTYFTMNVLGNGISAMVTISMAKGSNRASVTVNPNFNSNRITLNGILIPAEESRVFKGTSF</sequence>
<accession>K1T3A8</accession>
<protein>
    <recommendedName>
        <fullName evidence="2">DUF4251 domain-containing protein</fullName>
    </recommendedName>
</protein>
<dbReference type="InterPro" id="IPR025347">
    <property type="entry name" value="DUF4251"/>
</dbReference>
<feature type="non-terminal residue" evidence="1">
    <location>
        <position position="1"/>
    </location>
</feature>